<evidence type="ECO:0000313" key="2">
    <source>
        <dbReference type="EMBL" id="PHK99332.1"/>
    </source>
</evidence>
<protein>
    <submittedName>
        <fullName evidence="2">Peptidase M19</fullName>
    </submittedName>
</protein>
<sequence length="416" mass="45897">MFRFLLLCLSASLLYSCGPDAPETDPEMSDVALRAHADSLAHAYIIVDGHVDLPYRLKVKNFRLEREMLGIPIETDEGDFDYVRAVEGGLDAPFMSIYIPSNLQEEKGASPALADSLIDMVKGIIAAHPDKFAPALSPDDIERNFDRGLVSLPMGMENGSPIEDDLSRVEQYFNKGIRYITLTHAKDNLISDSSYDTTGTNGGLSPFGEEVVREMNRVGVMVDVSHISDAAFWDVMEITDVPVIASHSSVRHFTPDFERNMNDEMIKRMGENGGVIQINFGSTFLDGALRSRQDSLREVFMNLLAERGLQNRTPEAEALADSFQLENPTLYSDVEMVADHIDRVVQIAGIDHVGLGSDYDGVGDSLPTGLKDVADYPNLVYVLLKRGYTDEDIQKILSGNVLRVWRAVEAASSARG</sequence>
<dbReference type="Proteomes" id="UP000226437">
    <property type="component" value="Unassembled WGS sequence"/>
</dbReference>
<dbReference type="CDD" id="cd01301">
    <property type="entry name" value="rDP_like"/>
    <property type="match status" value="1"/>
</dbReference>
<reference evidence="2 3" key="1">
    <citation type="submission" date="2017-10" db="EMBL/GenBank/DDBJ databases">
        <title>The draft genome sequence of Lewinella marina KCTC 32374.</title>
        <authorList>
            <person name="Wang K."/>
        </authorList>
    </citation>
    <scope>NUCLEOTIDE SEQUENCE [LARGE SCALE GENOMIC DNA]</scope>
    <source>
        <strain evidence="2 3">MKG-38</strain>
    </source>
</reference>
<gene>
    <name evidence="2" type="ORF">CGL56_07725</name>
</gene>
<dbReference type="GO" id="GO:0070573">
    <property type="term" value="F:metallodipeptidase activity"/>
    <property type="evidence" value="ECO:0007669"/>
    <property type="project" value="InterPro"/>
</dbReference>
<feature type="chain" id="PRO_5013766826" evidence="1">
    <location>
        <begin position="22"/>
        <end position="416"/>
    </location>
</feature>
<dbReference type="PANTHER" id="PTHR10443">
    <property type="entry name" value="MICROSOMAL DIPEPTIDASE"/>
    <property type="match status" value="1"/>
</dbReference>
<accession>A0A2G0CH78</accession>
<dbReference type="EMBL" id="PDLO01000002">
    <property type="protein sequence ID" value="PHK99332.1"/>
    <property type="molecule type" value="Genomic_DNA"/>
</dbReference>
<proteinExistence type="predicted"/>
<dbReference type="PANTHER" id="PTHR10443:SF12">
    <property type="entry name" value="DIPEPTIDASE"/>
    <property type="match status" value="1"/>
</dbReference>
<evidence type="ECO:0000256" key="1">
    <source>
        <dbReference type="SAM" id="SignalP"/>
    </source>
</evidence>
<dbReference type="AlphaFoldDB" id="A0A2G0CH78"/>
<dbReference type="SUPFAM" id="SSF51556">
    <property type="entry name" value="Metallo-dependent hydrolases"/>
    <property type="match status" value="1"/>
</dbReference>
<comment type="caution">
    <text evidence="2">The sequence shown here is derived from an EMBL/GenBank/DDBJ whole genome shotgun (WGS) entry which is preliminary data.</text>
</comment>
<evidence type="ECO:0000313" key="3">
    <source>
        <dbReference type="Proteomes" id="UP000226437"/>
    </source>
</evidence>
<dbReference type="OrthoDB" id="9804920at2"/>
<feature type="signal peptide" evidence="1">
    <location>
        <begin position="1"/>
        <end position="21"/>
    </location>
</feature>
<dbReference type="GO" id="GO:0006508">
    <property type="term" value="P:proteolysis"/>
    <property type="evidence" value="ECO:0007669"/>
    <property type="project" value="InterPro"/>
</dbReference>
<dbReference type="PROSITE" id="PS51365">
    <property type="entry name" value="RENAL_DIPEPTIDASE_2"/>
    <property type="match status" value="1"/>
</dbReference>
<dbReference type="Pfam" id="PF01244">
    <property type="entry name" value="Peptidase_M19"/>
    <property type="match status" value="1"/>
</dbReference>
<dbReference type="InterPro" id="IPR008257">
    <property type="entry name" value="Pept_M19"/>
</dbReference>
<dbReference type="InterPro" id="IPR032466">
    <property type="entry name" value="Metal_Hydrolase"/>
</dbReference>
<name>A0A2G0CH78_9BACT</name>
<organism evidence="2 3">
    <name type="scientific">Neolewinella marina</name>
    <dbReference type="NCBI Taxonomy" id="438751"/>
    <lineage>
        <taxon>Bacteria</taxon>
        <taxon>Pseudomonadati</taxon>
        <taxon>Bacteroidota</taxon>
        <taxon>Saprospiria</taxon>
        <taxon>Saprospirales</taxon>
        <taxon>Lewinellaceae</taxon>
        <taxon>Neolewinella</taxon>
    </lineage>
</organism>
<keyword evidence="3" id="KW-1185">Reference proteome</keyword>
<dbReference type="Gene3D" id="3.20.20.140">
    <property type="entry name" value="Metal-dependent hydrolases"/>
    <property type="match status" value="1"/>
</dbReference>
<dbReference type="PROSITE" id="PS51257">
    <property type="entry name" value="PROKAR_LIPOPROTEIN"/>
    <property type="match status" value="1"/>
</dbReference>
<keyword evidence="1" id="KW-0732">Signal</keyword>
<dbReference type="RefSeq" id="WP_099105947.1">
    <property type="nucleotide sequence ID" value="NZ_JAATJF010000002.1"/>
</dbReference>